<reference evidence="4 5" key="1">
    <citation type="submission" date="2017-04" db="EMBL/GenBank/DDBJ databases">
        <title>Novel microbial lineages endemic to geothermal iron-oxide mats fill important gaps in the evolutionary history of Archaea.</title>
        <authorList>
            <person name="Jay Z.J."/>
            <person name="Beam J.P."/>
            <person name="Dlakic M."/>
            <person name="Rusch D.B."/>
            <person name="Kozubal M.A."/>
            <person name="Inskeep W.P."/>
        </authorList>
    </citation>
    <scope>NUCLEOTIDE SEQUENCE [LARGE SCALE GENOMIC DNA]</scope>
    <source>
        <strain evidence="4">OSP_D</strain>
    </source>
</reference>
<evidence type="ECO:0000259" key="3">
    <source>
        <dbReference type="SMART" id="SM01008"/>
    </source>
</evidence>
<name>A0A2R6AA41_9ARCH</name>
<dbReference type="InterPro" id="IPR037165">
    <property type="entry name" value="AldOxase/xan_DH_Mopterin-bd_sf"/>
</dbReference>
<dbReference type="InterPro" id="IPR008274">
    <property type="entry name" value="AldOxase/xan_DH_MoCoBD1"/>
</dbReference>
<evidence type="ECO:0000313" key="4">
    <source>
        <dbReference type="EMBL" id="PSN83290.1"/>
    </source>
</evidence>
<keyword evidence="1" id="KW-0500">Molybdenum</keyword>
<comment type="caution">
    <text evidence="4">The sequence shown here is derived from an EMBL/GenBank/DDBJ whole genome shotgun (WGS) entry which is preliminary data.</text>
</comment>
<dbReference type="PANTHER" id="PTHR11908:SF132">
    <property type="entry name" value="ALDEHYDE OXIDASE 1-RELATED"/>
    <property type="match status" value="1"/>
</dbReference>
<dbReference type="PANTHER" id="PTHR11908">
    <property type="entry name" value="XANTHINE DEHYDROGENASE"/>
    <property type="match status" value="1"/>
</dbReference>
<dbReference type="Gene3D" id="3.30.365.10">
    <property type="entry name" value="Aldehyde oxidase/xanthine dehydrogenase, molybdopterin binding domain"/>
    <property type="match status" value="4"/>
</dbReference>
<gene>
    <name evidence="4" type="ORF">B9Q01_05250</name>
</gene>
<organism evidence="4 5">
    <name type="scientific">Candidatus Marsarchaeota G1 archaeon OSP_D</name>
    <dbReference type="NCBI Taxonomy" id="1978155"/>
    <lineage>
        <taxon>Archaea</taxon>
        <taxon>Candidatus Marsarchaeota</taxon>
        <taxon>Candidatus Marsarchaeota group 1</taxon>
    </lineage>
</organism>
<feature type="domain" description="Aldehyde oxidase/xanthine dehydrogenase a/b hammerhead" evidence="3">
    <location>
        <begin position="39"/>
        <end position="144"/>
    </location>
</feature>
<dbReference type="SUPFAM" id="SSF54665">
    <property type="entry name" value="CO dehydrogenase molybdoprotein N-domain-like"/>
    <property type="match status" value="1"/>
</dbReference>
<dbReference type="SMART" id="SM01008">
    <property type="entry name" value="Ald_Xan_dh_C"/>
    <property type="match status" value="1"/>
</dbReference>
<dbReference type="InterPro" id="IPR036856">
    <property type="entry name" value="Ald_Oxase/Xan_DH_a/b_sf"/>
</dbReference>
<proteinExistence type="predicted"/>
<evidence type="ECO:0000313" key="5">
    <source>
        <dbReference type="Proteomes" id="UP000240880"/>
    </source>
</evidence>
<dbReference type="GO" id="GO:0016491">
    <property type="term" value="F:oxidoreductase activity"/>
    <property type="evidence" value="ECO:0007669"/>
    <property type="project" value="UniProtKB-KW"/>
</dbReference>
<dbReference type="Proteomes" id="UP000240880">
    <property type="component" value="Unassembled WGS sequence"/>
</dbReference>
<dbReference type="EMBL" id="NEXC01000029">
    <property type="protein sequence ID" value="PSN83290.1"/>
    <property type="molecule type" value="Genomic_DNA"/>
</dbReference>
<dbReference type="InterPro" id="IPR016208">
    <property type="entry name" value="Ald_Oxase/xanthine_DH-like"/>
</dbReference>
<dbReference type="Pfam" id="PF01315">
    <property type="entry name" value="Ald_Xan_dh_C"/>
    <property type="match status" value="1"/>
</dbReference>
<sequence length="783" mass="84757">MLLKFSIRMSFQKQITLIRNVPKIIASERKRHDGLQKVLGSAKFGADINLPNMLYGKIYHSTVPHAKIVKLNIAKAFNIPGVKAVITAKDFPSLKYGFAVRDQTVLASDRVIYFGQPICAVAAETPEVAEQAIEEIEVQYDKLPIINTIEKALQDDSFPVHPDVLPAGSPPYRSKNVCSYTRVHRGDIEEAFKIADFILEETYETQRVHQAYLEPRSVLAEFDPYTGKTKVWASTQAPFLLRNSLAEILQVPISQIQVISTYTGGGFGAKISASYVEPICVMLSKKAKQPVKITLTREEEFLVSNPRPNMKFWIKSGVRNGRIIARKARAIVDTGAFGSEGSVYANIAALQLIGPYDIPNVDTEGIAVYTNKQPAGAYRAPGSIETAFAVESHTDMLAQKAGMDPLEFRLRNVVEDGSVGPTGQIMSGVGLKDALNKIKEVLKYEGFKENDTVSRSKMKGMGLACGLIPSVGIHSSAAYVKINEDGNVMLITGAQDTGSGALTGLVMIVAQELGINPENVIVVNSDTDAVPWDGGAQGSRTTYTAGMAVLKAAQDAKEQIIKIASQVLKTNPEEIVLQDGKVYVTTTGQSITLGELVKMSQSSVGGPIIGRGSFVLDFPEYDRSSLEGYAFVPSLHDCTFVAHAVIVEVDKETGFIKPIRYIAAQDVGYAINPAGIIGQMHGGITQGIGYALYEELIDNEGIPTTYSFMEYLLPTAEEIPPIETIIVTGHYGKGPYGAKGVGEANIVPPAAAIANAIYHATGVRVRTLPLKAEKLLKSIKELS</sequence>
<accession>A0A2R6AA41</accession>
<evidence type="ECO:0000256" key="2">
    <source>
        <dbReference type="ARBA" id="ARBA00023002"/>
    </source>
</evidence>
<dbReference type="InterPro" id="IPR046867">
    <property type="entry name" value="AldOxase/xan_DH_MoCoBD2"/>
</dbReference>
<dbReference type="Pfam" id="PF20256">
    <property type="entry name" value="MoCoBD_2"/>
    <property type="match status" value="1"/>
</dbReference>
<protein>
    <recommendedName>
        <fullName evidence="3">Aldehyde oxidase/xanthine dehydrogenase a/b hammerhead domain-containing protein</fullName>
    </recommendedName>
</protein>
<dbReference type="InterPro" id="IPR000674">
    <property type="entry name" value="Ald_Oxase/Xan_DH_a/b"/>
</dbReference>
<dbReference type="GO" id="GO:0005506">
    <property type="term" value="F:iron ion binding"/>
    <property type="evidence" value="ECO:0007669"/>
    <property type="project" value="InterPro"/>
</dbReference>
<dbReference type="SUPFAM" id="SSF56003">
    <property type="entry name" value="Molybdenum cofactor-binding domain"/>
    <property type="match status" value="1"/>
</dbReference>
<dbReference type="Gene3D" id="3.90.1170.50">
    <property type="entry name" value="Aldehyde oxidase/xanthine dehydrogenase, a/b hammerhead"/>
    <property type="match status" value="1"/>
</dbReference>
<dbReference type="Pfam" id="PF02738">
    <property type="entry name" value="MoCoBD_1"/>
    <property type="match status" value="1"/>
</dbReference>
<keyword evidence="2" id="KW-0560">Oxidoreductase</keyword>
<dbReference type="AlphaFoldDB" id="A0A2R6AA41"/>
<evidence type="ECO:0000256" key="1">
    <source>
        <dbReference type="ARBA" id="ARBA00022505"/>
    </source>
</evidence>